<evidence type="ECO:0000256" key="1">
    <source>
        <dbReference type="SAM" id="Phobius"/>
    </source>
</evidence>
<reference evidence="2 3" key="1">
    <citation type="submission" date="2018-10" db="EMBL/GenBank/DDBJ databases">
        <title>Isolation, diversity and antifungal activity of actinobacteria from wheat.</title>
        <authorList>
            <person name="Han C."/>
        </authorList>
    </citation>
    <scope>NUCLEOTIDE SEQUENCE [LARGE SCALE GENOMIC DNA]</scope>
    <source>
        <strain evidence="2 3">NEAU-YY56</strain>
    </source>
</reference>
<organism evidence="2 3">
    <name type="scientific">Cellulomonas triticagri</name>
    <dbReference type="NCBI Taxonomy" id="2483352"/>
    <lineage>
        <taxon>Bacteria</taxon>
        <taxon>Bacillati</taxon>
        <taxon>Actinomycetota</taxon>
        <taxon>Actinomycetes</taxon>
        <taxon>Micrococcales</taxon>
        <taxon>Cellulomonadaceae</taxon>
        <taxon>Cellulomonas</taxon>
    </lineage>
</organism>
<dbReference type="RefSeq" id="WP_122148526.1">
    <property type="nucleotide sequence ID" value="NZ_RFFI01000022.1"/>
</dbReference>
<accession>A0A3M2JHN4</accession>
<dbReference type="OrthoDB" id="5196233at2"/>
<keyword evidence="1" id="KW-0472">Membrane</keyword>
<gene>
    <name evidence="2" type="ORF">EBM89_05880</name>
</gene>
<name>A0A3M2JHN4_9CELL</name>
<comment type="caution">
    <text evidence="2">The sequence shown here is derived from an EMBL/GenBank/DDBJ whole genome shotgun (WGS) entry which is preliminary data.</text>
</comment>
<keyword evidence="3" id="KW-1185">Reference proteome</keyword>
<evidence type="ECO:0000313" key="2">
    <source>
        <dbReference type="EMBL" id="RMI13099.1"/>
    </source>
</evidence>
<evidence type="ECO:0000313" key="3">
    <source>
        <dbReference type="Proteomes" id="UP000269289"/>
    </source>
</evidence>
<feature type="transmembrane region" description="Helical" evidence="1">
    <location>
        <begin position="40"/>
        <end position="62"/>
    </location>
</feature>
<protein>
    <submittedName>
        <fullName evidence="2">Fimbrial assembly protein</fullName>
    </submittedName>
</protein>
<dbReference type="Proteomes" id="UP000269289">
    <property type="component" value="Unassembled WGS sequence"/>
</dbReference>
<keyword evidence="1" id="KW-1133">Transmembrane helix</keyword>
<dbReference type="EMBL" id="RFFI01000022">
    <property type="protein sequence ID" value="RMI13099.1"/>
    <property type="molecule type" value="Genomic_DNA"/>
</dbReference>
<proteinExistence type="predicted"/>
<sequence length="227" mass="24114">MSVTAPTRRPDAAPVDTWPQVNLLPAEVTQGRRLKSTKRLLVLALAVVLLVIALGYVGSLFLARHAASELTAAQAETTRLQDEKAQYAEVPQVLSDIATAEIARQQAMSSEILWPDYLEALRAVTPEGVSYDSISVAVGAPGQPYGGSTNPLSGTTIGQVAFTARSLTLPDTAAWIDAIEGVSGMSNPWFSSASISEEDGVVFYQVQASVDLLPSALSGRFEPEVEQ</sequence>
<keyword evidence="1" id="KW-0812">Transmembrane</keyword>
<dbReference type="AlphaFoldDB" id="A0A3M2JHN4"/>